<dbReference type="Pfam" id="PF25556">
    <property type="entry name" value="SET_TTL"/>
    <property type="match status" value="1"/>
</dbReference>
<sequence length="658" mass="75061">MDTFKNFSAILEGWFKAHDIPEHLQHKLFEKIRDDVFDAGDSFSLAMISNEDSEDSVDVSQGETDAEAETEVKECDNNGTEYVLLSTKDLRAKEDIWLVDHCCTFRLRGFREHLEANEGLRNRLGHILSLNLSNTNVKEDVQSIFDHMWKKVGSYRLAASVDAGDSQYDSYWFIHDEVGSAIRIVTDETGNMKLEPMPVCFPEKGAVFSVMWCVEDMEEGTIATRKAVSVLEMANAGGKEALELMYGNKNEEAYVEAKKVCVESWQRLVNILKNTTSVNVNNFSSEEKTMPLSVKTEVEIPFRVFTDSELVADNLTDTSNFILVDHPEEADVVWISHDIIEDSNDYQKAKFISQFPEERIFTSKQGLLKLIQNTLGYVDWYQVGYDTVSQLREFIGDYMVRQARLQGGDDTNIVSQEHMSHLRNEDGTNLWITKPVNLARSIDMTISSNLDALIKAMETGPKVVCKYIANTATLRGRKFDLRFIVAVRSFFSDETPLEAYVYNVFWTRFALEDYALDGFDCYEKHWTVMNYANPEKLLQLHDKDFIKELNNEYAAKGYGSSIWETDVYPKILKMLNEALGAVRLKNTGHSRCRAIYGIDAMLRETICAKSGQKTLEPSLLEITYGPDCRRACKYHPDFFNDVFHTLFLGTPSGMTKLP</sequence>
<dbReference type="Gene3D" id="3.30.470.20">
    <property type="entry name" value="ATP-grasp fold, B domain"/>
    <property type="match status" value="1"/>
</dbReference>
<dbReference type="VEuPathDB" id="TriTrypDB:TM35_000052050"/>
<dbReference type="PROSITE" id="PS51221">
    <property type="entry name" value="TTL"/>
    <property type="match status" value="1"/>
</dbReference>
<name>A0A1X0P4Y9_9TRYP</name>
<keyword evidence="3" id="KW-0436">Ligase</keyword>
<dbReference type="InterPro" id="IPR057954">
    <property type="entry name" value="SET_TTL12"/>
</dbReference>
<protein>
    <submittedName>
        <fullName evidence="3">Putative tubulin tyrosine ligase</fullName>
    </submittedName>
</protein>
<evidence type="ECO:0000259" key="2">
    <source>
        <dbReference type="Pfam" id="PF25556"/>
    </source>
</evidence>
<reference evidence="3 4" key="1">
    <citation type="submission" date="2017-03" db="EMBL/GenBank/DDBJ databases">
        <title>An alternative strategy for trypanosome survival in the mammalian bloodstream revealed through genome and transcriptome analysis of the ubiquitous bovine parasite Trypanosoma (Megatrypanum) theileri.</title>
        <authorList>
            <person name="Kelly S."/>
            <person name="Ivens A."/>
            <person name="Mott A."/>
            <person name="O'Neill E."/>
            <person name="Emms D."/>
            <person name="Macleod O."/>
            <person name="Voorheis P."/>
            <person name="Matthews J."/>
            <person name="Matthews K."/>
            <person name="Carrington M."/>
        </authorList>
    </citation>
    <scope>NUCLEOTIDE SEQUENCE [LARGE SCALE GENOMIC DNA]</scope>
    <source>
        <strain evidence="3">Edinburgh</strain>
    </source>
</reference>
<evidence type="ECO:0000256" key="1">
    <source>
        <dbReference type="SAM" id="MobiDB-lite"/>
    </source>
</evidence>
<dbReference type="PANTHER" id="PTHR46088">
    <property type="entry name" value="TUBULIN--TYROSINE LIGASE-LIKE PROTEIN 12"/>
    <property type="match status" value="1"/>
</dbReference>
<dbReference type="AlphaFoldDB" id="A0A1X0P4Y9"/>
<dbReference type="GO" id="GO:0005737">
    <property type="term" value="C:cytoplasm"/>
    <property type="evidence" value="ECO:0007669"/>
    <property type="project" value="TreeGrafter"/>
</dbReference>
<dbReference type="InterPro" id="IPR027749">
    <property type="entry name" value="TTLL12"/>
</dbReference>
<feature type="region of interest" description="Disordered" evidence="1">
    <location>
        <begin position="51"/>
        <end position="72"/>
    </location>
</feature>
<feature type="domain" description="Tubulin--tyrosine ligase-like protein 12 SET-like" evidence="2">
    <location>
        <begin position="93"/>
        <end position="226"/>
    </location>
</feature>
<dbReference type="STRING" id="67003.A0A1X0P4Y9"/>
<dbReference type="Proteomes" id="UP000192257">
    <property type="component" value="Unassembled WGS sequence"/>
</dbReference>
<dbReference type="RefSeq" id="XP_028885675.1">
    <property type="nucleotide sequence ID" value="XM_029022860.1"/>
</dbReference>
<dbReference type="GO" id="GO:0016874">
    <property type="term" value="F:ligase activity"/>
    <property type="evidence" value="ECO:0007669"/>
    <property type="project" value="UniProtKB-KW"/>
</dbReference>
<dbReference type="PANTHER" id="PTHR46088:SF1">
    <property type="entry name" value="TUBULIN--TYROSINE LIGASE-LIKE PROTEIN 12"/>
    <property type="match status" value="1"/>
</dbReference>
<dbReference type="Pfam" id="PF03133">
    <property type="entry name" value="TTL"/>
    <property type="match status" value="1"/>
</dbReference>
<comment type="caution">
    <text evidence="3">The sequence shown here is derived from an EMBL/GenBank/DDBJ whole genome shotgun (WGS) entry which is preliminary data.</text>
</comment>
<keyword evidence="4" id="KW-1185">Reference proteome</keyword>
<evidence type="ECO:0000313" key="4">
    <source>
        <dbReference type="Proteomes" id="UP000192257"/>
    </source>
</evidence>
<dbReference type="InterPro" id="IPR004344">
    <property type="entry name" value="TTL/TTLL_fam"/>
</dbReference>
<dbReference type="OrthoDB" id="60477at2759"/>
<proteinExistence type="predicted"/>
<evidence type="ECO:0000313" key="3">
    <source>
        <dbReference type="EMBL" id="ORC91609.1"/>
    </source>
</evidence>
<dbReference type="GeneID" id="39982640"/>
<dbReference type="EMBL" id="NBCO01000005">
    <property type="protein sequence ID" value="ORC91609.1"/>
    <property type="molecule type" value="Genomic_DNA"/>
</dbReference>
<gene>
    <name evidence="3" type="ORF">TM35_000052050</name>
</gene>
<organism evidence="3 4">
    <name type="scientific">Trypanosoma theileri</name>
    <dbReference type="NCBI Taxonomy" id="67003"/>
    <lineage>
        <taxon>Eukaryota</taxon>
        <taxon>Discoba</taxon>
        <taxon>Euglenozoa</taxon>
        <taxon>Kinetoplastea</taxon>
        <taxon>Metakinetoplastina</taxon>
        <taxon>Trypanosomatida</taxon>
        <taxon>Trypanosomatidae</taxon>
        <taxon>Trypanosoma</taxon>
    </lineage>
</organism>
<accession>A0A1X0P4Y9</accession>